<dbReference type="EMBL" id="AXZV01000005">
    <property type="protein sequence ID" value="KGH43425.1"/>
    <property type="molecule type" value="Genomic_DNA"/>
</dbReference>
<dbReference type="RefSeq" id="WP_003641365.1">
    <property type="nucleotide sequence ID" value="NZ_CM002918.1"/>
</dbReference>
<accession>A0AAW3FPZ0</accession>
<protein>
    <submittedName>
        <fullName evidence="1">Prophage protein</fullName>
    </submittedName>
</protein>
<evidence type="ECO:0000313" key="2">
    <source>
        <dbReference type="Proteomes" id="UP000029801"/>
    </source>
</evidence>
<organism evidence="1 2">
    <name type="scientific">Lactiplantibacillus plantarum CMPG5300</name>
    <dbReference type="NCBI Taxonomy" id="1304889"/>
    <lineage>
        <taxon>Bacteria</taxon>
        <taxon>Bacillati</taxon>
        <taxon>Bacillota</taxon>
        <taxon>Bacilli</taxon>
        <taxon>Lactobacillales</taxon>
        <taxon>Lactobacillaceae</taxon>
        <taxon>Lactiplantibacillus</taxon>
    </lineage>
</organism>
<reference evidence="1 2" key="1">
    <citation type="journal article" date="2014" name="Genome Announc.">
        <title>Draft Genome Sequence of Lactobacillus plantarum CMPG5300, a Human Vaginal Isolate.</title>
        <authorList>
            <person name="Malik S."/>
            <person name="Siezen R.J."/>
            <person name="Renckens B."/>
            <person name="Vaneechoutte M."/>
            <person name="Vanderleyden J."/>
            <person name="Lebeer S."/>
        </authorList>
    </citation>
    <scope>NUCLEOTIDE SEQUENCE [LARGE SCALE GENOMIC DNA]</scope>
    <source>
        <strain evidence="1 2">CMPG5300</strain>
    </source>
</reference>
<evidence type="ECO:0000313" key="1">
    <source>
        <dbReference type="EMBL" id="KGH43425.1"/>
    </source>
</evidence>
<comment type="caution">
    <text evidence="1">The sequence shown here is derived from an EMBL/GenBank/DDBJ whole genome shotgun (WGS) entry which is preliminary data.</text>
</comment>
<sequence>MELVDALKMAGRNGKIVRASDLKYDSTYYVQATDTKGRLIAFTHGEQLSVCWEPTFTDLVANNWLVVQKGDPYREQGSLKNL</sequence>
<proteinExistence type="predicted"/>
<gene>
    <name evidence="1" type="ORF">CMPG5300_0917</name>
</gene>
<name>A0AAW3FPZ0_LACPN</name>
<dbReference type="AlphaFoldDB" id="A0AAW3FPZ0"/>
<dbReference type="Proteomes" id="UP000029801">
    <property type="component" value="Chromosome"/>
</dbReference>